<dbReference type="EMBL" id="PYAX01000011">
    <property type="protein sequence ID" value="PSL52740.1"/>
    <property type="molecule type" value="Genomic_DNA"/>
</dbReference>
<keyword evidence="4" id="KW-1185">Reference proteome</keyword>
<feature type="chain" id="PRO_5038720610" description="Subtilisin inhibitor-like" evidence="2">
    <location>
        <begin position="24"/>
        <end position="154"/>
    </location>
</feature>
<evidence type="ECO:0000313" key="3">
    <source>
        <dbReference type="EMBL" id="PSL52740.1"/>
    </source>
</evidence>
<dbReference type="AlphaFoldDB" id="A0A2P8I2P5"/>
<dbReference type="PROSITE" id="PS51257">
    <property type="entry name" value="PROKAR_LIPOPROTEIN"/>
    <property type="match status" value="1"/>
</dbReference>
<sequence>MTVKILLPALVTCLALVTACSTAVVGSGTQAATTTTTTTATTSSTTEEADPTPEPVPLPTIDEGAPAQYCDDAFPGALGKPMLAVVVETPSGRLTCDQAAAVLVDYYAERRDPTAGRPPLVIGTMTCNQVPEPALPQVVCADDDNLIYSMWPQT</sequence>
<feature type="compositionally biased region" description="Low complexity" evidence="1">
    <location>
        <begin position="28"/>
        <end position="46"/>
    </location>
</feature>
<organism evidence="3 4">
    <name type="scientific">Saccharothrix carnea</name>
    <dbReference type="NCBI Taxonomy" id="1280637"/>
    <lineage>
        <taxon>Bacteria</taxon>
        <taxon>Bacillati</taxon>
        <taxon>Actinomycetota</taxon>
        <taxon>Actinomycetes</taxon>
        <taxon>Pseudonocardiales</taxon>
        <taxon>Pseudonocardiaceae</taxon>
        <taxon>Saccharothrix</taxon>
    </lineage>
</organism>
<name>A0A2P8I2P5_SACCR</name>
<feature type="region of interest" description="Disordered" evidence="1">
    <location>
        <begin position="28"/>
        <end position="56"/>
    </location>
</feature>
<evidence type="ECO:0000256" key="1">
    <source>
        <dbReference type="SAM" id="MobiDB-lite"/>
    </source>
</evidence>
<evidence type="ECO:0008006" key="5">
    <source>
        <dbReference type="Google" id="ProtNLM"/>
    </source>
</evidence>
<feature type="signal peptide" evidence="2">
    <location>
        <begin position="1"/>
        <end position="23"/>
    </location>
</feature>
<proteinExistence type="predicted"/>
<dbReference type="Proteomes" id="UP000241118">
    <property type="component" value="Unassembled WGS sequence"/>
</dbReference>
<reference evidence="3 4" key="1">
    <citation type="submission" date="2018-03" db="EMBL/GenBank/DDBJ databases">
        <title>Genomic Encyclopedia of Type Strains, Phase III (KMG-III): the genomes of soil and plant-associated and newly described type strains.</title>
        <authorList>
            <person name="Whitman W."/>
        </authorList>
    </citation>
    <scope>NUCLEOTIDE SEQUENCE [LARGE SCALE GENOMIC DNA]</scope>
    <source>
        <strain evidence="3 4">CGMCC 4.7097</strain>
    </source>
</reference>
<keyword evidence="2" id="KW-0732">Signal</keyword>
<accession>A0A2P8I2P5</accession>
<evidence type="ECO:0000256" key="2">
    <source>
        <dbReference type="SAM" id="SignalP"/>
    </source>
</evidence>
<gene>
    <name evidence="3" type="ORF">B0I31_11127</name>
</gene>
<evidence type="ECO:0000313" key="4">
    <source>
        <dbReference type="Proteomes" id="UP000241118"/>
    </source>
</evidence>
<comment type="caution">
    <text evidence="3">The sequence shown here is derived from an EMBL/GenBank/DDBJ whole genome shotgun (WGS) entry which is preliminary data.</text>
</comment>
<protein>
    <recommendedName>
        <fullName evidence="5">Subtilisin inhibitor-like</fullName>
    </recommendedName>
</protein>